<dbReference type="KEGG" id="lvs:LOKVESSMR4R_00550"/>
<dbReference type="RefSeq" id="WP_087206192.1">
    <property type="nucleotide sequence ID" value="NZ_CP021431.1"/>
</dbReference>
<dbReference type="InterPro" id="IPR045442">
    <property type="entry name" value="DUF6505"/>
</dbReference>
<gene>
    <name evidence="1" type="ORF">LOKVESSMR4R_00550</name>
</gene>
<dbReference type="EMBL" id="CP021431">
    <property type="protein sequence ID" value="ART99887.1"/>
    <property type="molecule type" value="Genomic_DNA"/>
</dbReference>
<accession>A0A1Y0E8R1</accession>
<evidence type="ECO:0000313" key="1">
    <source>
        <dbReference type="EMBL" id="ART99887.1"/>
    </source>
</evidence>
<protein>
    <submittedName>
        <fullName evidence="1">Uncharacterized protein</fullName>
    </submittedName>
</protein>
<name>A0A1Y0E8R1_9RHOB</name>
<evidence type="ECO:0000313" key="2">
    <source>
        <dbReference type="Proteomes" id="UP000195273"/>
    </source>
</evidence>
<sequence>MIRLPRTIQLDASDKVVFSNAAQPGEWAVPGTFLFWGRAPDDLTRKEAIAFRSGFLGVDSFGHATLVTVQEARPEEREAMVLTLAQQLVTHLGAPSLEAARPAAEEEVALAESLCRAHPLNTLIALHRKHDAGDIREQFRTLKPRDETAFSGSHLQGHDRAFQFFEETEDSLPEDHVDLFALRGKV</sequence>
<reference evidence="1 2" key="1">
    <citation type="submission" date="2017-05" db="EMBL/GenBank/DDBJ databases">
        <title>Genome Sequence of Loktanella vestfoldensis Strain SMR4r Isolated from a Culture of the Diatom Skeletonema marinoi.</title>
        <authorList>
            <person name="Topel M."/>
            <person name="Pinder M.I.M."/>
            <person name="Johansson O.N."/>
            <person name="Kourtchenko O."/>
            <person name="Godhe A."/>
            <person name="Clarke A.K."/>
        </authorList>
    </citation>
    <scope>NUCLEOTIDE SEQUENCE [LARGE SCALE GENOMIC DNA]</scope>
    <source>
        <strain evidence="1 2">SMR4r</strain>
    </source>
</reference>
<organism evidence="1 2">
    <name type="scientific">Yoonia vestfoldensis</name>
    <dbReference type="NCBI Taxonomy" id="245188"/>
    <lineage>
        <taxon>Bacteria</taxon>
        <taxon>Pseudomonadati</taxon>
        <taxon>Pseudomonadota</taxon>
        <taxon>Alphaproteobacteria</taxon>
        <taxon>Rhodobacterales</taxon>
        <taxon>Paracoccaceae</taxon>
        <taxon>Yoonia</taxon>
    </lineage>
</organism>
<dbReference type="Pfam" id="PF20115">
    <property type="entry name" value="DUF6505"/>
    <property type="match status" value="1"/>
</dbReference>
<dbReference type="OrthoDB" id="7355897at2"/>
<keyword evidence="2" id="KW-1185">Reference proteome</keyword>
<proteinExistence type="predicted"/>
<dbReference type="AlphaFoldDB" id="A0A1Y0E8R1"/>
<dbReference type="Proteomes" id="UP000195273">
    <property type="component" value="Chromosome"/>
</dbReference>